<feature type="domain" description="NADAR" evidence="1">
    <location>
        <begin position="22"/>
        <end position="166"/>
    </location>
</feature>
<dbReference type="Gene3D" id="1.10.357.40">
    <property type="entry name" value="YbiA-like"/>
    <property type="match status" value="1"/>
</dbReference>
<evidence type="ECO:0000313" key="2">
    <source>
        <dbReference type="EMBL" id="CAD2185234.1"/>
    </source>
</evidence>
<dbReference type="OrthoDB" id="206452at2759"/>
<evidence type="ECO:0000259" key="1">
    <source>
        <dbReference type="Pfam" id="PF08719"/>
    </source>
</evidence>
<proteinExistence type="predicted"/>
<dbReference type="AlphaFoldDB" id="A0A6V7WE16"/>
<protein>
    <recommendedName>
        <fullName evidence="1">NADAR domain-containing protein</fullName>
    </recommendedName>
</protein>
<evidence type="ECO:0000313" key="3">
    <source>
        <dbReference type="Proteomes" id="UP000580250"/>
    </source>
</evidence>
<dbReference type="CDD" id="cd15457">
    <property type="entry name" value="NADAR"/>
    <property type="match status" value="1"/>
</dbReference>
<dbReference type="Proteomes" id="UP000580250">
    <property type="component" value="Unassembled WGS sequence"/>
</dbReference>
<dbReference type="NCBIfam" id="TIGR02464">
    <property type="entry name" value="ribofla_fusion"/>
    <property type="match status" value="1"/>
</dbReference>
<sequence length="199" mass="23339">MEGHPFPKVEYKGKQVIPFYGRNHPFSNFFPSPVNVWGIQFTCSEQAYAFSKAWFFGDEISKRKIMLEIHPHNIKKCSRTIKNFKRKEWDEVSEGMLFEAVNAKFHQNKILAQYLLETNNMQLIEVNPFDTRWGVGITIDQLKVGKPLRGENKMGHILEKVRENLKGNKNKIPYINHKIPIPKLPVNKVMHTTPKIFFR</sequence>
<dbReference type="SUPFAM" id="SSF143990">
    <property type="entry name" value="YbiA-like"/>
    <property type="match status" value="1"/>
</dbReference>
<name>A0A6V7WE16_MELEN</name>
<organism evidence="2 3">
    <name type="scientific">Meloidogyne enterolobii</name>
    <name type="common">Root-knot nematode worm</name>
    <name type="synonym">Meloidogyne mayaguensis</name>
    <dbReference type="NCBI Taxonomy" id="390850"/>
    <lineage>
        <taxon>Eukaryota</taxon>
        <taxon>Metazoa</taxon>
        <taxon>Ecdysozoa</taxon>
        <taxon>Nematoda</taxon>
        <taxon>Chromadorea</taxon>
        <taxon>Rhabditida</taxon>
        <taxon>Tylenchina</taxon>
        <taxon>Tylenchomorpha</taxon>
        <taxon>Tylenchoidea</taxon>
        <taxon>Meloidogynidae</taxon>
        <taxon>Meloidogyninae</taxon>
        <taxon>Meloidogyne</taxon>
    </lineage>
</organism>
<accession>A0A6V7WE16</accession>
<dbReference type="InterPro" id="IPR037238">
    <property type="entry name" value="YbiA-like_sf"/>
</dbReference>
<comment type="caution">
    <text evidence="2">The sequence shown here is derived from an EMBL/GenBank/DDBJ whole genome shotgun (WGS) entry which is preliminary data.</text>
</comment>
<dbReference type="InterPro" id="IPR012816">
    <property type="entry name" value="NADAR"/>
</dbReference>
<reference evidence="2 3" key="1">
    <citation type="submission" date="2020-08" db="EMBL/GenBank/DDBJ databases">
        <authorList>
            <person name="Koutsovoulos G."/>
            <person name="Danchin GJ E."/>
        </authorList>
    </citation>
    <scope>NUCLEOTIDE SEQUENCE [LARGE SCALE GENOMIC DNA]</scope>
</reference>
<dbReference type="Pfam" id="PF08719">
    <property type="entry name" value="NADAR"/>
    <property type="match status" value="1"/>
</dbReference>
<gene>
    <name evidence="2" type="ORF">MENT_LOCUS37644</name>
</gene>
<dbReference type="EMBL" id="CAJEWN010000537">
    <property type="protein sequence ID" value="CAD2185234.1"/>
    <property type="molecule type" value="Genomic_DNA"/>
</dbReference>